<keyword evidence="4" id="KW-1185">Reference proteome</keyword>
<feature type="transmembrane region" description="Helical" evidence="1">
    <location>
        <begin position="317"/>
        <end position="335"/>
    </location>
</feature>
<proteinExistence type="predicted"/>
<gene>
    <name evidence="3" type="ORF">SLS63_002572</name>
</gene>
<dbReference type="Proteomes" id="UP001430848">
    <property type="component" value="Unassembled WGS sequence"/>
</dbReference>
<protein>
    <recommendedName>
        <fullName evidence="2">ER-bound oxygenase mpaB/mpaB'/Rubber oxygenase catalytic domain-containing protein</fullName>
    </recommendedName>
</protein>
<dbReference type="PANTHER" id="PTHR36124">
    <property type="match status" value="1"/>
</dbReference>
<dbReference type="Pfam" id="PF09995">
    <property type="entry name" value="MPAB_Lcp_cat"/>
    <property type="match status" value="1"/>
</dbReference>
<dbReference type="InterPro" id="IPR018713">
    <property type="entry name" value="MPAB/Lcp_cat_dom"/>
</dbReference>
<keyword evidence="1" id="KW-1133">Transmembrane helix</keyword>
<accession>A0ABR1PJN9</accession>
<evidence type="ECO:0000313" key="3">
    <source>
        <dbReference type="EMBL" id="KAK7738238.1"/>
    </source>
</evidence>
<sequence length="446" mass="50627">MDFILNTLLQRPSVVADHLHDNVTQPPAVDVTVGYGLAQQPVARSTAWLMGVPAVLGLWVILCSSLRFRNEKAMLRRYNYSTRASLAKMTNDDAQQILKYILDSEFPFTYKLSLQFALFKTYAFSTISSLLAHTKSFSDPTMAPKRYEDTTVIFGEFSVNPPTSERAIQAIARMNDLHRPYKKAGKISNADLLYTLSVAVTEPIKWIGLYEWRPLNDLEVCAIGTFWKSIGDAMEIEYKGYLTQDNWKDGIEFVDDITAWAKSYELRDMKPHASNRILADALVGMLLPFIPAADFALQIMAVLMNDRVREAFMYPDPGIFACLVTYAGLNLRRFILRYFCLPRLRPIIFFSEEADPHTGRVTHFDYLLEPFYHPPTFWSRWGPIALIFRLVGGTVPGASEFLPEGFIPTDLGPKNRMGKGAEEMEIDMARMRKTRPSGSPFSAHLD</sequence>
<feature type="domain" description="ER-bound oxygenase mpaB/mpaB'/Rubber oxygenase catalytic" evidence="2">
    <location>
        <begin position="151"/>
        <end position="315"/>
    </location>
</feature>
<reference evidence="3 4" key="1">
    <citation type="submission" date="2024-02" db="EMBL/GenBank/DDBJ databases">
        <title>De novo assembly and annotation of 12 fungi associated with fruit tree decline syndrome in Ontario, Canada.</title>
        <authorList>
            <person name="Sulman M."/>
            <person name="Ellouze W."/>
            <person name="Ilyukhin E."/>
        </authorList>
    </citation>
    <scope>NUCLEOTIDE SEQUENCE [LARGE SCALE GENOMIC DNA]</scope>
    <source>
        <strain evidence="3 4">M169</strain>
    </source>
</reference>
<evidence type="ECO:0000259" key="2">
    <source>
        <dbReference type="Pfam" id="PF09995"/>
    </source>
</evidence>
<feature type="transmembrane region" description="Helical" evidence="1">
    <location>
        <begin position="47"/>
        <end position="68"/>
    </location>
</feature>
<feature type="transmembrane region" description="Helical" evidence="1">
    <location>
        <begin position="277"/>
        <end position="297"/>
    </location>
</feature>
<dbReference type="InterPro" id="IPR046366">
    <property type="entry name" value="MPAB"/>
</dbReference>
<dbReference type="PANTHER" id="PTHR36124:SF1">
    <property type="entry name" value="ER-BOUND OXYGENASE MPAB_MPAB'_RUBBER OXYGENASE CATALYTIC DOMAIN-CONTAINING PROTEIN"/>
    <property type="match status" value="1"/>
</dbReference>
<comment type="caution">
    <text evidence="3">The sequence shown here is derived from an EMBL/GenBank/DDBJ whole genome shotgun (WGS) entry which is preliminary data.</text>
</comment>
<keyword evidence="1" id="KW-0472">Membrane</keyword>
<organism evidence="3 4">
    <name type="scientific">Diaporthe eres</name>
    <name type="common">Phomopsis oblonga</name>
    <dbReference type="NCBI Taxonomy" id="83184"/>
    <lineage>
        <taxon>Eukaryota</taxon>
        <taxon>Fungi</taxon>
        <taxon>Dikarya</taxon>
        <taxon>Ascomycota</taxon>
        <taxon>Pezizomycotina</taxon>
        <taxon>Sordariomycetes</taxon>
        <taxon>Sordariomycetidae</taxon>
        <taxon>Diaporthales</taxon>
        <taxon>Diaporthaceae</taxon>
        <taxon>Diaporthe</taxon>
        <taxon>Diaporthe eres species complex</taxon>
    </lineage>
</organism>
<evidence type="ECO:0000313" key="4">
    <source>
        <dbReference type="Proteomes" id="UP001430848"/>
    </source>
</evidence>
<name>A0ABR1PJN9_DIAER</name>
<evidence type="ECO:0000256" key="1">
    <source>
        <dbReference type="SAM" id="Phobius"/>
    </source>
</evidence>
<keyword evidence="1" id="KW-0812">Transmembrane</keyword>
<dbReference type="EMBL" id="JAKNSF020000006">
    <property type="protein sequence ID" value="KAK7738238.1"/>
    <property type="molecule type" value="Genomic_DNA"/>
</dbReference>